<feature type="non-terminal residue" evidence="2">
    <location>
        <position position="1"/>
    </location>
</feature>
<comment type="caution">
    <text evidence="2">The sequence shown here is derived from an EMBL/GenBank/DDBJ whole genome shotgun (WGS) entry which is preliminary data.</text>
</comment>
<feature type="region of interest" description="Disordered" evidence="1">
    <location>
        <begin position="51"/>
        <end position="83"/>
    </location>
</feature>
<proteinExistence type="predicted"/>
<protein>
    <submittedName>
        <fullName evidence="2">Uncharacterized protein</fullName>
    </submittedName>
</protein>
<sequence>REKLSIQKTLKNLLPGSDVKALLGSLERIATALEVIVEQQYHIALRPNLKQGKDESEVMESDDKVYAQQEVDDLMKGRPEEED</sequence>
<reference evidence="2" key="1">
    <citation type="journal article" date="2015" name="Nature">
        <title>Complex archaea that bridge the gap between prokaryotes and eukaryotes.</title>
        <authorList>
            <person name="Spang A."/>
            <person name="Saw J.H."/>
            <person name="Jorgensen S.L."/>
            <person name="Zaremba-Niedzwiedzka K."/>
            <person name="Martijn J."/>
            <person name="Lind A.E."/>
            <person name="van Eijk R."/>
            <person name="Schleper C."/>
            <person name="Guy L."/>
            <person name="Ettema T.J."/>
        </authorList>
    </citation>
    <scope>NUCLEOTIDE SEQUENCE</scope>
</reference>
<accession>A0A0F9A526</accession>
<feature type="compositionally biased region" description="Basic and acidic residues" evidence="1">
    <location>
        <begin position="73"/>
        <end position="83"/>
    </location>
</feature>
<organism evidence="2">
    <name type="scientific">marine sediment metagenome</name>
    <dbReference type="NCBI Taxonomy" id="412755"/>
    <lineage>
        <taxon>unclassified sequences</taxon>
        <taxon>metagenomes</taxon>
        <taxon>ecological metagenomes</taxon>
    </lineage>
</organism>
<dbReference type="EMBL" id="LAZR01044431">
    <property type="protein sequence ID" value="KKL04659.1"/>
    <property type="molecule type" value="Genomic_DNA"/>
</dbReference>
<evidence type="ECO:0000313" key="2">
    <source>
        <dbReference type="EMBL" id="KKL04659.1"/>
    </source>
</evidence>
<dbReference type="AlphaFoldDB" id="A0A0F9A526"/>
<feature type="compositionally biased region" description="Basic and acidic residues" evidence="1">
    <location>
        <begin position="51"/>
        <end position="65"/>
    </location>
</feature>
<evidence type="ECO:0000256" key="1">
    <source>
        <dbReference type="SAM" id="MobiDB-lite"/>
    </source>
</evidence>
<name>A0A0F9A526_9ZZZZ</name>
<gene>
    <name evidence="2" type="ORF">LCGC14_2613830</name>
</gene>